<organism evidence="1 2">
    <name type="scientific">Roseobacter litoralis (strain ATCC 49566 / DSM 6996 / JCM 21268 / NBRC 15278 / OCh 149)</name>
    <dbReference type="NCBI Taxonomy" id="391595"/>
    <lineage>
        <taxon>Bacteria</taxon>
        <taxon>Pseudomonadati</taxon>
        <taxon>Pseudomonadota</taxon>
        <taxon>Alphaproteobacteria</taxon>
        <taxon>Rhodobacterales</taxon>
        <taxon>Roseobacteraceae</taxon>
        <taxon>Roseobacter</taxon>
    </lineage>
</organism>
<dbReference type="HOGENOM" id="CLU_2901449_0_0_5"/>
<dbReference type="KEGG" id="rli:RLO149_c026450"/>
<accession>F7ZE95</accession>
<dbReference type="Proteomes" id="UP000001353">
    <property type="component" value="Chromosome"/>
</dbReference>
<dbReference type="EMBL" id="CP002623">
    <property type="protein sequence ID" value="AEI94608.1"/>
    <property type="molecule type" value="Genomic_DNA"/>
</dbReference>
<protein>
    <submittedName>
        <fullName evidence="1">Uncharacterized protein</fullName>
    </submittedName>
</protein>
<evidence type="ECO:0000313" key="2">
    <source>
        <dbReference type="Proteomes" id="UP000001353"/>
    </source>
</evidence>
<dbReference type="AlphaFoldDB" id="F7ZE95"/>
<reference evidence="1 2" key="1">
    <citation type="journal article" date="2011" name="BMC Genomics">
        <title>Comparative genome analysis and genome-guided physiological analysis of Roseobacter litoralis.</title>
        <authorList>
            <person name="Kalhoefer D."/>
            <person name="Thole S."/>
            <person name="Voget S."/>
            <person name="Lehmann R."/>
            <person name="Liesegang H."/>
            <person name="Wollher A."/>
            <person name="Daniel R."/>
            <person name="Simon M."/>
            <person name="Brinkhoff T."/>
        </authorList>
    </citation>
    <scope>NUCLEOTIDE SEQUENCE [LARGE SCALE GENOMIC DNA]</scope>
    <source>
        <strain evidence="2">ATCC 49566 / DSM 6996 / JCM 21268 / NBRC 15278 / OCh 149</strain>
    </source>
</reference>
<name>F7ZE95_ROSLO</name>
<keyword evidence="2" id="KW-1185">Reference proteome</keyword>
<evidence type="ECO:0000313" key="1">
    <source>
        <dbReference type="EMBL" id="AEI94608.1"/>
    </source>
</evidence>
<dbReference type="STRING" id="391595.RLO149_c026450"/>
<gene>
    <name evidence="1" type="ordered locus">RLO149_c026450</name>
</gene>
<sequence length="62" mass="7223">MIQLFRMTLQAASNARFKNQTLHECIHLRLENLWAVDIDAKGWKRSEEHADISFNPTRAIDA</sequence>
<proteinExistence type="predicted"/>